<accession>A0A3D9I7G5</accession>
<dbReference type="Gene3D" id="3.90.550.10">
    <property type="entry name" value="Spore Coat Polysaccharide Biosynthesis Protein SpsA, Chain A"/>
    <property type="match status" value="1"/>
</dbReference>
<comment type="caution">
    <text evidence="5">The sequence shown here is derived from an EMBL/GenBank/DDBJ whole genome shotgun (WGS) entry which is preliminary data.</text>
</comment>
<evidence type="ECO:0000259" key="4">
    <source>
        <dbReference type="Pfam" id="PF00535"/>
    </source>
</evidence>
<evidence type="ECO:0000256" key="2">
    <source>
        <dbReference type="ARBA" id="ARBA00022676"/>
    </source>
</evidence>
<keyword evidence="2" id="KW-0328">Glycosyltransferase</keyword>
<organism evidence="5 6">
    <name type="scientific">Cohnella lupini</name>
    <dbReference type="NCBI Taxonomy" id="1294267"/>
    <lineage>
        <taxon>Bacteria</taxon>
        <taxon>Bacillati</taxon>
        <taxon>Bacillota</taxon>
        <taxon>Bacilli</taxon>
        <taxon>Bacillales</taxon>
        <taxon>Paenibacillaceae</taxon>
        <taxon>Cohnella</taxon>
    </lineage>
</organism>
<keyword evidence="6" id="KW-1185">Reference proteome</keyword>
<dbReference type="Proteomes" id="UP000256869">
    <property type="component" value="Unassembled WGS sequence"/>
</dbReference>
<dbReference type="PANTHER" id="PTHR22916:SF51">
    <property type="entry name" value="GLYCOSYLTRANSFERASE EPSH-RELATED"/>
    <property type="match status" value="1"/>
</dbReference>
<evidence type="ECO:0000313" key="6">
    <source>
        <dbReference type="Proteomes" id="UP000256869"/>
    </source>
</evidence>
<evidence type="ECO:0000256" key="1">
    <source>
        <dbReference type="ARBA" id="ARBA00006739"/>
    </source>
</evidence>
<dbReference type="SUPFAM" id="SSF53448">
    <property type="entry name" value="Nucleotide-diphospho-sugar transferases"/>
    <property type="match status" value="1"/>
</dbReference>
<dbReference type="GO" id="GO:0016757">
    <property type="term" value="F:glycosyltransferase activity"/>
    <property type="evidence" value="ECO:0007669"/>
    <property type="project" value="UniProtKB-KW"/>
</dbReference>
<reference evidence="5 6" key="1">
    <citation type="submission" date="2018-07" db="EMBL/GenBank/DDBJ databases">
        <title>Genomic Encyclopedia of Type Strains, Phase III (KMG-III): the genomes of soil and plant-associated and newly described type strains.</title>
        <authorList>
            <person name="Whitman W."/>
        </authorList>
    </citation>
    <scope>NUCLEOTIDE SEQUENCE [LARGE SCALE GENOMIC DNA]</scope>
    <source>
        <strain evidence="5 6">CECT 8236</strain>
    </source>
</reference>
<dbReference type="Pfam" id="PF00535">
    <property type="entry name" value="Glycos_transf_2"/>
    <property type="match status" value="1"/>
</dbReference>
<dbReference type="EMBL" id="QRDY01000010">
    <property type="protein sequence ID" value="RED57585.1"/>
    <property type="molecule type" value="Genomic_DNA"/>
</dbReference>
<dbReference type="CDD" id="cd00761">
    <property type="entry name" value="Glyco_tranf_GTA_type"/>
    <property type="match status" value="1"/>
</dbReference>
<feature type="domain" description="Glycosyltransferase 2-like" evidence="4">
    <location>
        <begin position="9"/>
        <end position="173"/>
    </location>
</feature>
<keyword evidence="3 5" id="KW-0808">Transferase</keyword>
<evidence type="ECO:0000256" key="3">
    <source>
        <dbReference type="ARBA" id="ARBA00022679"/>
    </source>
</evidence>
<evidence type="ECO:0000313" key="5">
    <source>
        <dbReference type="EMBL" id="RED57585.1"/>
    </source>
</evidence>
<protein>
    <submittedName>
        <fullName evidence="5">Glycosyltransferase involved in cell wall biosynthesis</fullName>
    </submittedName>
</protein>
<name>A0A3D9I7G5_9BACL</name>
<dbReference type="InterPro" id="IPR029044">
    <property type="entry name" value="Nucleotide-diphossugar_trans"/>
</dbReference>
<dbReference type="InterPro" id="IPR001173">
    <property type="entry name" value="Glyco_trans_2-like"/>
</dbReference>
<proteinExistence type="inferred from homology"/>
<dbReference type="AlphaFoldDB" id="A0A3D9I7G5"/>
<comment type="similarity">
    <text evidence="1">Belongs to the glycosyltransferase 2 family.</text>
</comment>
<sequence length="359" mass="41662">MGLSQLLVSIIIPVYNTEAFVGRAIASAMNQSYLAIEIILINDGSSDRSGDICDEYAVKDSRIKVIHQQNQGVSAARNKGLDEATGSYIQFMDSDDEIDHDMTKWLVQAIAENKSDLVICGYANVSDKIIENRTEERSFTAEQWIFHSYVNPKLAPLSWSSCNMLFKRSIIEEHKLRFETILLMGEDVLFVLSYVRHCQMIYTLNRVLYKYYIFKPDDRVSAISYFSPDLYRFRILHLERMFANLNSELGKEELRHVYQAFMNVLILSLVHMGGYADFFAGRDIVKELSFIVHHPRVIEASKVYKRPRRADSRIIPLLIRWRLPRFLLPYLLSRGRKYIEKNGKRAHVRSIFRGAKTDI</sequence>
<dbReference type="OrthoDB" id="396512at2"/>
<gene>
    <name evidence="5" type="ORF">DFP95_11058</name>
</gene>
<dbReference type="PANTHER" id="PTHR22916">
    <property type="entry name" value="GLYCOSYLTRANSFERASE"/>
    <property type="match status" value="1"/>
</dbReference>